<dbReference type="AlphaFoldDB" id="A0A090FXQ0"/>
<sequence length="60" mass="6027">MWLKGTGCAIASPTPVTKCDLSHAVPSVAAAIDAASVPHSKKRTAPSALLAKTWGIPSGT</sequence>
<evidence type="ECO:0000313" key="2">
    <source>
        <dbReference type="Proteomes" id="UP000046122"/>
    </source>
</evidence>
<dbReference type="Proteomes" id="UP000046122">
    <property type="component" value="Unassembled WGS sequence"/>
</dbReference>
<accession>A0A090FXQ0</accession>
<proteinExistence type="predicted"/>
<organism evidence="1 2">
    <name type="scientific">Mesorhizobium plurifarium</name>
    <dbReference type="NCBI Taxonomy" id="69974"/>
    <lineage>
        <taxon>Bacteria</taxon>
        <taxon>Pseudomonadati</taxon>
        <taxon>Pseudomonadota</taxon>
        <taxon>Alphaproteobacteria</taxon>
        <taxon>Hyphomicrobiales</taxon>
        <taxon>Phyllobacteriaceae</taxon>
        <taxon>Mesorhizobium</taxon>
    </lineage>
</organism>
<name>A0A090FXQ0_MESPL</name>
<protein>
    <submittedName>
        <fullName evidence="1">Uncharacterized protein</fullName>
    </submittedName>
</protein>
<dbReference type="EMBL" id="CCNE01000006">
    <property type="protein sequence ID" value="CDX52108.1"/>
    <property type="molecule type" value="Genomic_DNA"/>
</dbReference>
<evidence type="ECO:0000313" key="1">
    <source>
        <dbReference type="EMBL" id="CDX52108.1"/>
    </source>
</evidence>
<reference evidence="1 2" key="1">
    <citation type="submission" date="2014-08" db="EMBL/GenBank/DDBJ databases">
        <authorList>
            <person name="Moulin Lionel"/>
        </authorList>
    </citation>
    <scope>NUCLEOTIDE SEQUENCE [LARGE SCALE GENOMIC DNA]</scope>
</reference>
<gene>
    <name evidence="1" type="ORF">MPL3365_140222</name>
</gene>